<evidence type="ECO:0000313" key="1">
    <source>
        <dbReference type="EMBL" id="GEZ28617.1"/>
    </source>
</evidence>
<name>A0A699I987_TANCI</name>
<dbReference type="EMBL" id="BKCJ010261148">
    <property type="protein sequence ID" value="GEZ28617.1"/>
    <property type="molecule type" value="Genomic_DNA"/>
</dbReference>
<feature type="non-terminal residue" evidence="1">
    <location>
        <position position="325"/>
    </location>
</feature>
<organism evidence="1">
    <name type="scientific">Tanacetum cinerariifolium</name>
    <name type="common">Dalmatian daisy</name>
    <name type="synonym">Chrysanthemum cinerariifolium</name>
    <dbReference type="NCBI Taxonomy" id="118510"/>
    <lineage>
        <taxon>Eukaryota</taxon>
        <taxon>Viridiplantae</taxon>
        <taxon>Streptophyta</taxon>
        <taxon>Embryophyta</taxon>
        <taxon>Tracheophyta</taxon>
        <taxon>Spermatophyta</taxon>
        <taxon>Magnoliopsida</taxon>
        <taxon>eudicotyledons</taxon>
        <taxon>Gunneridae</taxon>
        <taxon>Pentapetalae</taxon>
        <taxon>asterids</taxon>
        <taxon>campanulids</taxon>
        <taxon>Asterales</taxon>
        <taxon>Asteraceae</taxon>
        <taxon>Asteroideae</taxon>
        <taxon>Anthemideae</taxon>
        <taxon>Anthemidinae</taxon>
        <taxon>Tanacetum</taxon>
    </lineage>
</organism>
<comment type="caution">
    <text evidence="1">The sequence shown here is derived from an EMBL/GenBank/DDBJ whole genome shotgun (WGS) entry which is preliminary data.</text>
</comment>
<accession>A0A699I987</accession>
<dbReference type="AlphaFoldDB" id="A0A699I987"/>
<proteinExistence type="predicted"/>
<dbReference type="CDD" id="cd09272">
    <property type="entry name" value="RNase_HI_RT_Ty1"/>
    <property type="match status" value="1"/>
</dbReference>
<protein>
    <recommendedName>
        <fullName evidence="2">Reverse transcriptase Ty1/copia-type domain-containing protein</fullName>
    </recommendedName>
</protein>
<gene>
    <name evidence="1" type="ORF">Tci_500590</name>
</gene>
<evidence type="ECO:0008006" key="2">
    <source>
        <dbReference type="Google" id="ProtNLM"/>
    </source>
</evidence>
<sequence>MTITLIKSRLTPLESIDPQNVKVPIRRSARISQALDRYGFYVDVEEYELGDLDEPPNYKAALSYPESNKWLEAMNTKMQSMKDNQMDVKTAFLNGHLNEDVYMVQPKGLVDPKHPNRTGYVFVLNDGAVDWKSAKRSTTAMSSTPIEMLCDNEPAIKIANDSRILRGDNYFQRKYHYIREVILKCEIILKKVHTYDNISNPFTKPMSLNKHFEHAMAIGIVPASSIMDMTNLKPWKAELFTRFAYSCISRSIDDVAMLFINEIWLRVQQMMKGSDIGIQEKKAKLFNEWERFTSNEGESIESYYHCFLKLMNDLKTNKYFPEKIA</sequence>
<reference evidence="1" key="1">
    <citation type="journal article" date="2019" name="Sci. Rep.">
        <title>Draft genome of Tanacetum cinerariifolium, the natural source of mosquito coil.</title>
        <authorList>
            <person name="Yamashiro T."/>
            <person name="Shiraishi A."/>
            <person name="Satake H."/>
            <person name="Nakayama K."/>
        </authorList>
    </citation>
    <scope>NUCLEOTIDE SEQUENCE</scope>
</reference>